<feature type="transmembrane region" description="Helical" evidence="5">
    <location>
        <begin position="177"/>
        <end position="197"/>
    </location>
</feature>
<dbReference type="EMBL" id="CP010525">
    <property type="protein sequence ID" value="AJO24451.1"/>
    <property type="molecule type" value="Genomic_DNA"/>
</dbReference>
<evidence type="ECO:0000256" key="3">
    <source>
        <dbReference type="ARBA" id="ARBA00022989"/>
    </source>
</evidence>
<dbReference type="AlphaFoldDB" id="A0AAN0WDF3"/>
<feature type="transmembrane region" description="Helical" evidence="5">
    <location>
        <begin position="328"/>
        <end position="347"/>
    </location>
</feature>
<keyword evidence="2 5" id="KW-0812">Transmembrane</keyword>
<keyword evidence="3 5" id="KW-1133">Transmembrane helix</keyword>
<evidence type="ECO:0000256" key="5">
    <source>
        <dbReference type="SAM" id="Phobius"/>
    </source>
</evidence>
<dbReference type="Pfam" id="PF01943">
    <property type="entry name" value="Polysacc_synt"/>
    <property type="match status" value="1"/>
</dbReference>
<evidence type="ECO:0000256" key="2">
    <source>
        <dbReference type="ARBA" id="ARBA00022692"/>
    </source>
</evidence>
<dbReference type="PANTHER" id="PTHR43424">
    <property type="entry name" value="LOCUS PUTATIVE PROTEIN 1-RELATED"/>
    <property type="match status" value="1"/>
</dbReference>
<comment type="subcellular location">
    <subcellularLocation>
        <location evidence="1">Membrane</location>
        <topology evidence="1">Multi-pass membrane protein</topology>
    </subcellularLocation>
</comment>
<evidence type="ECO:0000313" key="6">
    <source>
        <dbReference type="EMBL" id="AJO24451.1"/>
    </source>
</evidence>
<feature type="transmembrane region" description="Helical" evidence="5">
    <location>
        <begin position="146"/>
        <end position="165"/>
    </location>
</feature>
<evidence type="ECO:0000256" key="4">
    <source>
        <dbReference type="ARBA" id="ARBA00023136"/>
    </source>
</evidence>
<proteinExistence type="predicted"/>
<protein>
    <submittedName>
        <fullName evidence="6">Membrane protein</fullName>
    </submittedName>
</protein>
<evidence type="ECO:0000256" key="1">
    <source>
        <dbReference type="ARBA" id="ARBA00004141"/>
    </source>
</evidence>
<feature type="transmembrane region" description="Helical" evidence="5">
    <location>
        <begin position="12"/>
        <end position="32"/>
    </location>
</feature>
<dbReference type="InterPro" id="IPR002797">
    <property type="entry name" value="Polysacc_synth"/>
</dbReference>
<dbReference type="RefSeq" id="WP_035182576.1">
    <property type="nucleotide sequence ID" value="NZ_CP010525.1"/>
</dbReference>
<feature type="transmembrane region" description="Helical" evidence="5">
    <location>
        <begin position="108"/>
        <end position="125"/>
    </location>
</feature>
<keyword evidence="7" id="KW-1185">Reference proteome</keyword>
<feature type="transmembrane region" description="Helical" evidence="5">
    <location>
        <begin position="84"/>
        <end position="102"/>
    </location>
</feature>
<evidence type="ECO:0000313" key="7">
    <source>
        <dbReference type="Proteomes" id="UP000032024"/>
    </source>
</evidence>
<keyword evidence="4 5" id="KW-0472">Membrane</keyword>
<feature type="transmembrane region" description="Helical" evidence="5">
    <location>
        <begin position="362"/>
        <end position="382"/>
    </location>
</feature>
<dbReference type="InterPro" id="IPR052556">
    <property type="entry name" value="PolySynth_Transporter"/>
</dbReference>
<dbReference type="GO" id="GO:0016020">
    <property type="term" value="C:membrane"/>
    <property type="evidence" value="ECO:0007669"/>
    <property type="project" value="UniProtKB-SubCell"/>
</dbReference>
<name>A0AAN0WDF3_HEYCO</name>
<dbReference type="PANTHER" id="PTHR43424:SF1">
    <property type="entry name" value="LOCUS PUTATIVE PROTEIN 1-RELATED"/>
    <property type="match status" value="1"/>
</dbReference>
<dbReference type="Proteomes" id="UP000032024">
    <property type="component" value="Chromosome"/>
</dbReference>
<reference evidence="7" key="1">
    <citation type="submission" date="2015-01" db="EMBL/GenBank/DDBJ databases">
        <title>Comparative genome analysis of Bacillus coagulans HM-08, Clostridium butyricum HM-68, Bacillus subtilis HM-66 and Bacillus paralicheniformis BL-09.</title>
        <authorList>
            <person name="Zhang H."/>
        </authorList>
    </citation>
    <scope>NUCLEOTIDE SEQUENCE [LARGE SCALE GENOMIC DNA]</scope>
    <source>
        <strain evidence="7">HM-08</strain>
    </source>
</reference>
<feature type="transmembrane region" description="Helical" evidence="5">
    <location>
        <begin position="38"/>
        <end position="63"/>
    </location>
</feature>
<gene>
    <name evidence="6" type="ORF">SB48_HM08orf05815</name>
</gene>
<feature type="transmembrane region" description="Helical" evidence="5">
    <location>
        <begin position="293"/>
        <end position="316"/>
    </location>
</feature>
<sequence length="420" mass="48093">MRSKFYNVAWIIYGQGGRLIFQTAYFFLLAIIMNPKQYGIYVAITSLIVILGPFCGVGFNSLIVKIIATDVKEFRNVFGNTIKITIYSYFILLLVGELIIFLLYRNQILVNMLFLILSLADLLFLKLNEMSAQIFIAKNRVNVSANIQNFISLTRFMSVVIFYFLHDNSSNDILIWSMLYLLISLLYTILVFIYTLTKNDLPNMNSKITFNNIKEGIFFSIGLSSQGIYNDIDKTILGKYDSFQQTGYYGFAYKMLDVIFIPIKAILSLTFPKFFKIGKNEGIKGTYKFAKRILFPLIIYCIIASIASLLLAPTILARFNNGEYEESLYYFNILLIIVFLRCVHYVLSDSLTGAGLQKERSIVQLTIAAINTILNFILISYYKVYGAIIVSIFSDALMAISIICIVRFKITKRQNRNENL</sequence>
<organism evidence="6 7">
    <name type="scientific">Heyndrickxia coagulans</name>
    <name type="common">Weizmannia coagulans</name>
    <dbReference type="NCBI Taxonomy" id="1398"/>
    <lineage>
        <taxon>Bacteria</taxon>
        <taxon>Bacillati</taxon>
        <taxon>Bacillota</taxon>
        <taxon>Bacilli</taxon>
        <taxon>Bacillales</taxon>
        <taxon>Bacillaceae</taxon>
        <taxon>Heyndrickxia</taxon>
    </lineage>
</organism>
<accession>A0AAN0WDF3</accession>
<feature type="transmembrane region" description="Helical" evidence="5">
    <location>
        <begin position="388"/>
        <end position="408"/>
    </location>
</feature>